<evidence type="ECO:0000256" key="5">
    <source>
        <dbReference type="PIRSR" id="PIRSR019574-1"/>
    </source>
</evidence>
<dbReference type="Proteomes" id="UP000664382">
    <property type="component" value="Unassembled WGS sequence"/>
</dbReference>
<feature type="signal peptide" evidence="6">
    <location>
        <begin position="1"/>
        <end position="24"/>
    </location>
</feature>
<name>A0A939MMA1_9MICO</name>
<feature type="binding site" evidence="5">
    <location>
        <position position="89"/>
    </location>
    <ligand>
        <name>spermidine</name>
        <dbReference type="ChEBI" id="CHEBI:57834"/>
    </ligand>
</feature>
<dbReference type="PROSITE" id="PS51257">
    <property type="entry name" value="PROKAR_LIPOPROTEIN"/>
    <property type="match status" value="1"/>
</dbReference>
<dbReference type="GO" id="GO:0015846">
    <property type="term" value="P:polyamine transport"/>
    <property type="evidence" value="ECO:0007669"/>
    <property type="project" value="InterPro"/>
</dbReference>
<dbReference type="SUPFAM" id="SSF53850">
    <property type="entry name" value="Periplasmic binding protein-like II"/>
    <property type="match status" value="1"/>
</dbReference>
<dbReference type="GO" id="GO:0042597">
    <property type="term" value="C:periplasmic space"/>
    <property type="evidence" value="ECO:0007669"/>
    <property type="project" value="UniProtKB-SubCell"/>
</dbReference>
<dbReference type="AlphaFoldDB" id="A0A939MMA1"/>
<evidence type="ECO:0000256" key="6">
    <source>
        <dbReference type="SAM" id="SignalP"/>
    </source>
</evidence>
<keyword evidence="4" id="KW-0574">Periplasm</keyword>
<dbReference type="EMBL" id="JAGDYM010000005">
    <property type="protein sequence ID" value="MBO1901222.1"/>
    <property type="molecule type" value="Genomic_DNA"/>
</dbReference>
<evidence type="ECO:0000256" key="3">
    <source>
        <dbReference type="ARBA" id="ARBA00022729"/>
    </source>
</evidence>
<comment type="caution">
    <text evidence="7">The sequence shown here is derived from an EMBL/GenBank/DDBJ whole genome shotgun (WGS) entry which is preliminary data.</text>
</comment>
<dbReference type="PANTHER" id="PTHR30222:SF17">
    <property type="entry name" value="SPERMIDINE_PUTRESCINE-BINDING PERIPLASMIC PROTEIN"/>
    <property type="match status" value="1"/>
</dbReference>
<dbReference type="InterPro" id="IPR006059">
    <property type="entry name" value="SBP"/>
</dbReference>
<evidence type="ECO:0000313" key="8">
    <source>
        <dbReference type="Proteomes" id="UP000664382"/>
    </source>
</evidence>
<dbReference type="RefSeq" id="WP_208096598.1">
    <property type="nucleotide sequence ID" value="NZ_JAGDYM010000005.1"/>
</dbReference>
<dbReference type="Gene3D" id="3.40.190.10">
    <property type="entry name" value="Periplasmic binding protein-like II"/>
    <property type="match status" value="2"/>
</dbReference>
<accession>A0A939MMA1</accession>
<feature type="chain" id="PRO_5037805902" evidence="6">
    <location>
        <begin position="25"/>
        <end position="353"/>
    </location>
</feature>
<dbReference type="CDD" id="cd13590">
    <property type="entry name" value="PBP2_PotD_PotF_like"/>
    <property type="match status" value="1"/>
</dbReference>
<keyword evidence="2" id="KW-0813">Transport</keyword>
<dbReference type="PIRSF" id="PIRSF019574">
    <property type="entry name" value="Periplasmic_polyamine_BP"/>
    <property type="match status" value="1"/>
</dbReference>
<keyword evidence="8" id="KW-1185">Reference proteome</keyword>
<evidence type="ECO:0000256" key="4">
    <source>
        <dbReference type="ARBA" id="ARBA00022764"/>
    </source>
</evidence>
<organism evidence="7 8">
    <name type="scientific">Leucobacter weissii</name>
    <dbReference type="NCBI Taxonomy" id="1983706"/>
    <lineage>
        <taxon>Bacteria</taxon>
        <taxon>Bacillati</taxon>
        <taxon>Actinomycetota</taxon>
        <taxon>Actinomycetes</taxon>
        <taxon>Micrococcales</taxon>
        <taxon>Microbacteriaceae</taxon>
        <taxon>Leucobacter</taxon>
    </lineage>
</organism>
<dbReference type="PANTHER" id="PTHR30222">
    <property type="entry name" value="SPERMIDINE/PUTRESCINE-BINDING PERIPLASMIC PROTEIN"/>
    <property type="match status" value="1"/>
</dbReference>
<keyword evidence="3 6" id="KW-0732">Signal</keyword>
<reference evidence="7" key="1">
    <citation type="submission" date="2021-03" db="EMBL/GenBank/DDBJ databases">
        <title>Leucobacter chromiisoli sp. nov., isolated from chromium-containing soil of chemical plant.</title>
        <authorList>
            <person name="Xu Z."/>
        </authorList>
    </citation>
    <scope>NUCLEOTIDE SEQUENCE</scope>
    <source>
        <strain evidence="7">S27</strain>
    </source>
</reference>
<dbReference type="Pfam" id="PF13416">
    <property type="entry name" value="SBP_bac_8"/>
    <property type="match status" value="1"/>
</dbReference>
<comment type="subcellular location">
    <subcellularLocation>
        <location evidence="1">Periplasm</location>
    </subcellularLocation>
</comment>
<dbReference type="GO" id="GO:0019808">
    <property type="term" value="F:polyamine binding"/>
    <property type="evidence" value="ECO:0007669"/>
    <property type="project" value="InterPro"/>
</dbReference>
<evidence type="ECO:0000256" key="1">
    <source>
        <dbReference type="ARBA" id="ARBA00004418"/>
    </source>
</evidence>
<gene>
    <name evidence="7" type="ORF">J4H92_04575</name>
</gene>
<sequence length="353" mass="37385">MKKHTLAAVGVVAALALTACSSDADGGSGGSTQLNVYSWADEIPQTVIDAFTEETGIQVTVDNFDSNETMISKLAAGGSGYDIVEPSQYAVQQLVGQELLEPLDHSRIEGFDNVSGQFIDPSYDPGNEYSVPWVWGTTGLIYNESCTDGEQITSWASLFDPKWSGEVYMLDNMLAAYIAGLQVNGFPANSTDEAEISAATDSLIEQKSLLAGYNSTNYGELVASGDACIAQAWGGTSTAEIVSENEDVHYVIPEEGGSMWVDGLSIAKGAPNEEAAYQFINFLLQPEIAAMATNDGGLASTNGAVDEFITDQGLLSNAAVYASEDEVANADFIVDPGSAMTFFQDGWTRVKAS</sequence>
<evidence type="ECO:0000313" key="7">
    <source>
        <dbReference type="EMBL" id="MBO1901222.1"/>
    </source>
</evidence>
<dbReference type="InterPro" id="IPR001188">
    <property type="entry name" value="Sperm_putr-bd"/>
</dbReference>
<proteinExistence type="predicted"/>
<protein>
    <submittedName>
        <fullName evidence="7">Spermidine/putrescine ABC transporter substrate-binding protein</fullName>
    </submittedName>
</protein>
<evidence type="ECO:0000256" key="2">
    <source>
        <dbReference type="ARBA" id="ARBA00022448"/>
    </source>
</evidence>
<dbReference type="PRINTS" id="PR00909">
    <property type="entry name" value="SPERMDNBNDNG"/>
</dbReference>